<feature type="domain" description="Zn(2)-C6 fungal-type" evidence="4">
    <location>
        <begin position="33"/>
        <end position="62"/>
    </location>
</feature>
<evidence type="ECO:0000256" key="3">
    <source>
        <dbReference type="SAM" id="MobiDB-lite"/>
    </source>
</evidence>
<dbReference type="Proteomes" id="UP000237441">
    <property type="component" value="Unassembled WGS sequence"/>
</dbReference>
<dbReference type="InterPro" id="IPR001138">
    <property type="entry name" value="Zn2Cys6_DnaBD"/>
</dbReference>
<dbReference type="SMART" id="SM00066">
    <property type="entry name" value="GAL4"/>
    <property type="match status" value="1"/>
</dbReference>
<keyword evidence="1" id="KW-0479">Metal-binding</keyword>
<sequence length="608" mass="66618">MSTDLSISRATDPCDANPPLLPPRVAEPGTSGACLECRQRHLKCDGRRPCKRCVDSESNCVFVPSRRGQRTHTRGCSQSIAAQEAVSSPGIKRTQQDAGFLAGDCRRKSSFRSATSPALGSLVAWSKFAPRPASAGPRQYRLHPAVSFERCIPSYYHHFHPSHPLVLPQQHLLPRVKEEALQPLLAVMHWVGSKYIAPEMDQQPLLDIARLSVDEAQTKRANGFTVQAMTVLLVALDGTGYPQQAVELLARTKQMALWLGMNYSQFITESKTRSGVLDESWRRTWWELYVLDGMFAGAHRATSFSLFDVPTDVGLPCEEDDYETDQIPEPCSLQDLSDRDLSIKRCDFSSFSYRVLSVQNLGKVMQNHEAAEVDATVHAQLEVLLSSWRHNLPASKRDSLRRDGRPDEMMFQAHMLNHTTSILLHQSRAQLDLAPAQAIDACAPPAAASTTPESDECAAAAAAAAAADHPRVSLHARHVATAANEIGKLMTHRTPLTLHTHFFICAVVLASIVQLSAWSGGGGGGGDDDDDAGVREQVRLCIGALRQMSSVWGLATKALGQVRGVAGHVHFVRTQSRQMEQFLVDVTEEDMMSMFAADTLTLADIGTV</sequence>
<dbReference type="PROSITE" id="PS00463">
    <property type="entry name" value="ZN2_CY6_FUNGAL_1"/>
    <property type="match status" value="1"/>
</dbReference>
<dbReference type="SMART" id="SM00906">
    <property type="entry name" value="Fungal_trans"/>
    <property type="match status" value="1"/>
</dbReference>
<dbReference type="Pfam" id="PF04082">
    <property type="entry name" value="Fungal_trans"/>
    <property type="match status" value="1"/>
</dbReference>
<dbReference type="SUPFAM" id="SSF57701">
    <property type="entry name" value="Zn2/Cys6 DNA-binding domain"/>
    <property type="match status" value="1"/>
</dbReference>
<feature type="region of interest" description="Disordered" evidence="3">
    <location>
        <begin position="1"/>
        <end position="21"/>
    </location>
</feature>
<dbReference type="InterPro" id="IPR007219">
    <property type="entry name" value="XnlR_reg_dom"/>
</dbReference>
<dbReference type="PANTHER" id="PTHR47431">
    <property type="entry name" value="ZN(II)2CYS6 TRANSCRIPTION FACTOR (EUROFUNG)-RELATED"/>
    <property type="match status" value="1"/>
</dbReference>
<dbReference type="OrthoDB" id="5367487at2759"/>
<dbReference type="GO" id="GO:0000981">
    <property type="term" value="F:DNA-binding transcription factor activity, RNA polymerase II-specific"/>
    <property type="evidence" value="ECO:0007669"/>
    <property type="project" value="InterPro"/>
</dbReference>
<evidence type="ECO:0000259" key="4">
    <source>
        <dbReference type="PROSITE" id="PS50048"/>
    </source>
</evidence>
<dbReference type="CDD" id="cd00067">
    <property type="entry name" value="GAL4"/>
    <property type="match status" value="1"/>
</dbReference>
<dbReference type="AlphaFoldDB" id="A0A2S7YHG7"/>
<dbReference type="PANTHER" id="PTHR47431:SF1">
    <property type="entry name" value="ZN(II)2CYS6 TRANSCRIPTION FACTOR (EUROFUNG)"/>
    <property type="match status" value="1"/>
</dbReference>
<dbReference type="GO" id="GO:0008270">
    <property type="term" value="F:zinc ion binding"/>
    <property type="evidence" value="ECO:0007669"/>
    <property type="project" value="InterPro"/>
</dbReference>
<proteinExistence type="predicted"/>
<comment type="caution">
    <text evidence="5">The sequence shown here is derived from an EMBL/GenBank/DDBJ whole genome shotgun (WGS) entry which is preliminary data.</text>
</comment>
<evidence type="ECO:0000313" key="5">
    <source>
        <dbReference type="EMBL" id="PQK15625.1"/>
    </source>
</evidence>
<dbReference type="CDD" id="cd12148">
    <property type="entry name" value="fungal_TF_MHR"/>
    <property type="match status" value="1"/>
</dbReference>
<reference evidence="5 6" key="1">
    <citation type="submission" date="2016-07" db="EMBL/GenBank/DDBJ databases">
        <title>Comparative genomics of the entomopathogenic fungus Beauveria bassiana.</title>
        <authorList>
            <person name="Valero Jimenez C.A."/>
            <person name="Zwaan B.J."/>
            <person name="Van Kan J.A."/>
            <person name="Takken W."/>
            <person name="Debets A.J."/>
            <person name="Schoustra S.E."/>
            <person name="Koenraadt C.J."/>
        </authorList>
    </citation>
    <scope>NUCLEOTIDE SEQUENCE [LARGE SCALE GENOMIC DNA]</scope>
    <source>
        <strain evidence="5 6">ARSEF 8028</strain>
    </source>
</reference>
<dbReference type="PROSITE" id="PS50048">
    <property type="entry name" value="ZN2_CY6_FUNGAL_2"/>
    <property type="match status" value="1"/>
</dbReference>
<evidence type="ECO:0000256" key="2">
    <source>
        <dbReference type="ARBA" id="ARBA00023242"/>
    </source>
</evidence>
<name>A0A2S7YHG7_BEABA</name>
<evidence type="ECO:0000256" key="1">
    <source>
        <dbReference type="ARBA" id="ARBA00022723"/>
    </source>
</evidence>
<dbReference type="Pfam" id="PF00172">
    <property type="entry name" value="Zn_clus"/>
    <property type="match status" value="1"/>
</dbReference>
<dbReference type="GO" id="GO:0006351">
    <property type="term" value="P:DNA-templated transcription"/>
    <property type="evidence" value="ECO:0007669"/>
    <property type="project" value="InterPro"/>
</dbReference>
<dbReference type="GO" id="GO:0003677">
    <property type="term" value="F:DNA binding"/>
    <property type="evidence" value="ECO:0007669"/>
    <property type="project" value="InterPro"/>
</dbReference>
<gene>
    <name evidence="5" type="ORF">BB8028_0005g11370</name>
</gene>
<dbReference type="EMBL" id="JRHA01000005">
    <property type="protein sequence ID" value="PQK15625.1"/>
    <property type="molecule type" value="Genomic_DNA"/>
</dbReference>
<protein>
    <recommendedName>
        <fullName evidence="4">Zn(2)-C6 fungal-type domain-containing protein</fullName>
    </recommendedName>
</protein>
<keyword evidence="2" id="KW-0539">Nucleus</keyword>
<dbReference type="Gene3D" id="4.10.240.10">
    <property type="entry name" value="Zn(2)-C6 fungal-type DNA-binding domain"/>
    <property type="match status" value="1"/>
</dbReference>
<dbReference type="InterPro" id="IPR036864">
    <property type="entry name" value="Zn2-C6_fun-type_DNA-bd_sf"/>
</dbReference>
<accession>A0A2S7YHG7</accession>
<organism evidence="5 6">
    <name type="scientific">Beauveria bassiana</name>
    <name type="common">White muscardine disease fungus</name>
    <name type="synonym">Tritirachium shiotae</name>
    <dbReference type="NCBI Taxonomy" id="176275"/>
    <lineage>
        <taxon>Eukaryota</taxon>
        <taxon>Fungi</taxon>
        <taxon>Dikarya</taxon>
        <taxon>Ascomycota</taxon>
        <taxon>Pezizomycotina</taxon>
        <taxon>Sordariomycetes</taxon>
        <taxon>Hypocreomycetidae</taxon>
        <taxon>Hypocreales</taxon>
        <taxon>Cordycipitaceae</taxon>
        <taxon>Beauveria</taxon>
    </lineage>
</organism>
<evidence type="ECO:0000313" key="6">
    <source>
        <dbReference type="Proteomes" id="UP000237441"/>
    </source>
</evidence>